<dbReference type="Pfam" id="PF13610">
    <property type="entry name" value="DDE_Tnp_IS240"/>
    <property type="match status" value="1"/>
</dbReference>
<proteinExistence type="predicted"/>
<dbReference type="Proteomes" id="UP001058687">
    <property type="component" value="Plasmid unnamed1"/>
</dbReference>
<evidence type="ECO:0000259" key="1">
    <source>
        <dbReference type="Pfam" id="PF13610"/>
    </source>
</evidence>
<gene>
    <name evidence="2" type="ORF">HB761_24770</name>
</gene>
<evidence type="ECO:0000313" key="2">
    <source>
        <dbReference type="EMBL" id="UTZ29876.1"/>
    </source>
</evidence>
<dbReference type="InterPro" id="IPR032874">
    <property type="entry name" value="DDE_dom"/>
</dbReference>
<accession>A0AAE9N5J2</accession>
<dbReference type="AlphaFoldDB" id="A0AAE9N5J2"/>
<organism evidence="2 3">
    <name type="scientific">Vibrio campbellii</name>
    <dbReference type="NCBI Taxonomy" id="680"/>
    <lineage>
        <taxon>Bacteria</taxon>
        <taxon>Pseudomonadati</taxon>
        <taxon>Pseudomonadota</taxon>
        <taxon>Gammaproteobacteria</taxon>
        <taxon>Vibrionales</taxon>
        <taxon>Vibrionaceae</taxon>
        <taxon>Vibrio</taxon>
    </lineage>
</organism>
<dbReference type="EMBL" id="CP050469">
    <property type="protein sequence ID" value="UTZ29876.1"/>
    <property type="molecule type" value="Genomic_DNA"/>
</dbReference>
<geneLocation type="plasmid" evidence="2 3">
    <name>unnamed1</name>
</geneLocation>
<evidence type="ECO:0000313" key="3">
    <source>
        <dbReference type="Proteomes" id="UP001058687"/>
    </source>
</evidence>
<name>A0AAE9N5J2_9VIBR</name>
<sequence length="62" mass="7324">MEFFFSDMRNKEPAYQFLKPSSLRDTASFHPNALNTDKNSLYGNAITRFNREGQLQQDIEHR</sequence>
<feature type="domain" description="DDE" evidence="1">
    <location>
        <begin position="2"/>
        <end position="61"/>
    </location>
</feature>
<keyword evidence="2" id="KW-0614">Plasmid</keyword>
<reference evidence="2" key="1">
    <citation type="submission" date="2020-03" db="EMBL/GenBank/DDBJ databases">
        <title>Five strains of Vibrio campbellii isolated from Mariana Trench.</title>
        <authorList>
            <person name="Liang J."/>
            <person name="Zhang X.-H."/>
        </authorList>
    </citation>
    <scope>NUCLEOTIDE SEQUENCE</scope>
    <source>
        <strain evidence="2">LJC014</strain>
        <plasmid evidence="2">unnamed1</plasmid>
    </source>
</reference>
<protein>
    <submittedName>
        <fullName evidence="2">DDE-type integrase/transposase/recombinase</fullName>
    </submittedName>
</protein>